<comment type="caution">
    <text evidence="1">The sequence shown here is derived from an EMBL/GenBank/DDBJ whole genome shotgun (WGS) entry which is preliminary data.</text>
</comment>
<dbReference type="EMBL" id="CM037155">
    <property type="protein sequence ID" value="KAH7847514.1"/>
    <property type="molecule type" value="Genomic_DNA"/>
</dbReference>
<sequence length="897" mass="102385">MFILTEYFDCINEVVHVKINGVSYPIKVVEDPLAETSWEKRVFTSIEIKKGHVIDGKEVLVEIDPKDDNSFDFDAHEAQDKGISEESWINLLDGVVLPTVDESDDNSFCSVDPTCVKVEDDGRDDELGGGLESFIGDSYLPNLGDQAQFSNLNVMDNSNSFVEESNSPLGNIHYAERAIHVENWKEDNQAEKNIFEEGVAYTSSGTQLCSISEIMENKKNEAGFSEIEERLNMVQNQVMKWEVDEYMIWDCGSEEASEARDVLNMAMARLEEEFRHILVKNRQFFKAYTSFRSSEEDVETEGSFISSGHGSVEDPFKHLLVQCRQPFEPERVSFRPREIYVGNEWSNILVKNRQSFTSDASFGSSEEDVETVGSFISSGHGSVDDPFKHLLVQGRQPSEPEHVSFRPREIYVGNEGFMITPGDESVEDWILRDNISKRSSEDFIIDFVHPSVIPDLKCIAKMMLESNCDRECTQAFISVQKDALDDCLSIFAVEKPAIEDLLKMELLKMEWDILTWKIRRWIQAMKIFVRVYLASEKRLSDQIFGDFASFSSVCFGKASKASMLQVLNFCEAIASQPHQPEKLIPILGMYEVLADLIPEIDALYTDEVDSYVRHQCQYVLRRLGCCVKATFLQFENLVASHISTTPFLDGGIHPLSEYVVNLVICLIDYTETLNLLLKDSGEENVVSYSTHLNSTVEDKASGRSSLCVSPMALHFQSLISILEANLDHKSKLYKDDSLGHLFLMKNTHYLAQKVNSSELRNILGEQWIHKHTLKFQQHAMSYERATWSSILSLLSFEEGIEDPSLNSASRTKARQRIQSFQDVYKRHTNWLIPDSELRKDLQISTFIKMIQAYRSFVGRNCVDLGYENIEYSADDLDNFPFDLFEGHPRSLHGHRRK</sequence>
<accession>A0ACB7Y2U5</accession>
<gene>
    <name evidence="1" type="ORF">Vadar_027049</name>
</gene>
<dbReference type="Proteomes" id="UP000828048">
    <property type="component" value="Chromosome 5"/>
</dbReference>
<protein>
    <submittedName>
        <fullName evidence="1">Uncharacterized protein</fullName>
    </submittedName>
</protein>
<organism evidence="1 2">
    <name type="scientific">Vaccinium darrowii</name>
    <dbReference type="NCBI Taxonomy" id="229202"/>
    <lineage>
        <taxon>Eukaryota</taxon>
        <taxon>Viridiplantae</taxon>
        <taxon>Streptophyta</taxon>
        <taxon>Embryophyta</taxon>
        <taxon>Tracheophyta</taxon>
        <taxon>Spermatophyta</taxon>
        <taxon>Magnoliopsida</taxon>
        <taxon>eudicotyledons</taxon>
        <taxon>Gunneridae</taxon>
        <taxon>Pentapetalae</taxon>
        <taxon>asterids</taxon>
        <taxon>Ericales</taxon>
        <taxon>Ericaceae</taxon>
        <taxon>Vaccinioideae</taxon>
        <taxon>Vaccinieae</taxon>
        <taxon>Vaccinium</taxon>
    </lineage>
</organism>
<reference evidence="1 2" key="1">
    <citation type="journal article" date="2021" name="Hortic Res">
        <title>High-quality reference genome and annotation aids understanding of berry development for evergreen blueberry (Vaccinium darrowii).</title>
        <authorList>
            <person name="Yu J."/>
            <person name="Hulse-Kemp A.M."/>
            <person name="Babiker E."/>
            <person name="Staton M."/>
        </authorList>
    </citation>
    <scope>NUCLEOTIDE SEQUENCE [LARGE SCALE GENOMIC DNA]</scope>
    <source>
        <strain evidence="2">cv. NJ 8807/NJ 8810</strain>
        <tissue evidence="1">Young leaf</tissue>
    </source>
</reference>
<evidence type="ECO:0000313" key="2">
    <source>
        <dbReference type="Proteomes" id="UP000828048"/>
    </source>
</evidence>
<name>A0ACB7Y2U5_9ERIC</name>
<evidence type="ECO:0000313" key="1">
    <source>
        <dbReference type="EMBL" id="KAH7847514.1"/>
    </source>
</evidence>
<proteinExistence type="predicted"/>
<keyword evidence="2" id="KW-1185">Reference proteome</keyword>